<keyword evidence="4" id="KW-1185">Reference proteome</keyword>
<accession>A0A549YKJ6</accession>
<evidence type="ECO:0000313" key="4">
    <source>
        <dbReference type="Proteomes" id="UP000319280"/>
    </source>
</evidence>
<reference evidence="1 3" key="1">
    <citation type="submission" date="2019-05" db="EMBL/GenBank/DDBJ databases">
        <title>Genomic analysis of Lentibacillus sp. NKC220-2.</title>
        <authorList>
            <person name="Oh Y.J."/>
        </authorList>
    </citation>
    <scope>NUCLEOTIDE SEQUENCE [LARGE SCALE GENOMIC DNA]</scope>
    <source>
        <strain evidence="1 3">NKC220-2</strain>
    </source>
</reference>
<dbReference type="Pfam" id="PF06289">
    <property type="entry name" value="FlbD"/>
    <property type="match status" value="1"/>
</dbReference>
<comment type="caution">
    <text evidence="2">The sequence shown here is derived from an EMBL/GenBank/DDBJ whole genome shotgun (WGS) entry which is preliminary data.</text>
</comment>
<keyword evidence="2" id="KW-0966">Cell projection</keyword>
<dbReference type="InterPro" id="IPR009384">
    <property type="entry name" value="SwrD-like"/>
</dbReference>
<reference evidence="2 4" key="2">
    <citation type="submission" date="2019-07" db="EMBL/GenBank/DDBJ databases">
        <title>Genomic analysis of Lentibacillus sp. NKC851-2.</title>
        <authorList>
            <person name="Oh Y.J."/>
        </authorList>
    </citation>
    <scope>NUCLEOTIDE SEQUENCE [LARGE SCALE GENOMIC DNA]</scope>
    <source>
        <strain evidence="2 4">NKC851-2</strain>
    </source>
</reference>
<protein>
    <submittedName>
        <fullName evidence="2">Flagellar protein FlbD</fullName>
    </submittedName>
</protein>
<evidence type="ECO:0000313" key="2">
    <source>
        <dbReference type="EMBL" id="TRM12406.1"/>
    </source>
</evidence>
<dbReference type="EMBL" id="VJMZ01000001">
    <property type="protein sequence ID" value="TRM12406.1"/>
    <property type="molecule type" value="Genomic_DNA"/>
</dbReference>
<dbReference type="Proteomes" id="UP000319280">
    <property type="component" value="Unassembled WGS sequence"/>
</dbReference>
<name>A0A549YKJ6_9BACI</name>
<accession>A0A5S3QP34</accession>
<dbReference type="PANTHER" id="PTHR39185">
    <property type="entry name" value="SWARMING MOTILITY PROTEIN SWRD"/>
    <property type="match status" value="1"/>
</dbReference>
<proteinExistence type="predicted"/>
<dbReference type="AlphaFoldDB" id="A0A549YKJ6"/>
<gene>
    <name evidence="1" type="ORF">FFL34_16860</name>
    <name evidence="2" type="ORF">FH966_12285</name>
</gene>
<dbReference type="PANTHER" id="PTHR39185:SF1">
    <property type="entry name" value="SWARMING MOTILITY PROTEIN SWRD"/>
    <property type="match status" value="1"/>
</dbReference>
<evidence type="ECO:0000313" key="1">
    <source>
        <dbReference type="EMBL" id="TMN23585.1"/>
    </source>
</evidence>
<dbReference type="Proteomes" id="UP000306980">
    <property type="component" value="Unassembled WGS sequence"/>
</dbReference>
<organism evidence="2 4">
    <name type="scientific">Lentibacillus cibarius</name>
    <dbReference type="NCBI Taxonomy" id="2583219"/>
    <lineage>
        <taxon>Bacteria</taxon>
        <taxon>Bacillati</taxon>
        <taxon>Bacillota</taxon>
        <taxon>Bacilli</taxon>
        <taxon>Bacillales</taxon>
        <taxon>Bacillaceae</taxon>
        <taxon>Lentibacillus</taxon>
    </lineage>
</organism>
<dbReference type="RefSeq" id="WP_138604475.1">
    <property type="nucleotide sequence ID" value="NZ_VCIA01000001.1"/>
</dbReference>
<keyword evidence="2" id="KW-0282">Flagellum</keyword>
<dbReference type="EMBL" id="VCIA01000001">
    <property type="protein sequence ID" value="TMN23585.1"/>
    <property type="molecule type" value="Genomic_DNA"/>
</dbReference>
<evidence type="ECO:0000313" key="3">
    <source>
        <dbReference type="Proteomes" id="UP000306980"/>
    </source>
</evidence>
<sequence>MIKLTRLNGEFFMLNALMVEQIQSHPDTTITLVNGKKIVVKDAESEVVRMATAYFQRIGLNGCYKKTGDDGE</sequence>
<dbReference type="OrthoDB" id="9799862at2"/>
<keyword evidence="2" id="KW-0969">Cilium</keyword>